<evidence type="ECO:0000313" key="3">
    <source>
        <dbReference type="Proteomes" id="UP000184356"/>
    </source>
</evidence>
<sequence>MYFSLLVHVAHHLCECILVFGSVVSNIFVDHVTLRDIAELARGQGNTSCRLLSGNLEILPGWYDICGNVSTKST</sequence>
<evidence type="ECO:0000256" key="1">
    <source>
        <dbReference type="SAM" id="SignalP"/>
    </source>
</evidence>
<accession>A0A1L9TJY1</accession>
<evidence type="ECO:0008006" key="4">
    <source>
        <dbReference type="Google" id="ProtNLM"/>
    </source>
</evidence>
<keyword evidence="1" id="KW-0732">Signal</keyword>
<feature type="signal peptide" evidence="1">
    <location>
        <begin position="1"/>
        <end position="16"/>
    </location>
</feature>
<dbReference type="Proteomes" id="UP000184356">
    <property type="component" value="Unassembled WGS sequence"/>
</dbReference>
<dbReference type="EMBL" id="KV878585">
    <property type="protein sequence ID" value="OJJ59739.1"/>
    <property type="molecule type" value="Genomic_DNA"/>
</dbReference>
<gene>
    <name evidence="2" type="ORF">ASPSYDRAFT_44126</name>
</gene>
<dbReference type="AlphaFoldDB" id="A0A1L9TJY1"/>
<name>A0A1L9TJY1_9EURO</name>
<dbReference type="GeneID" id="63762869"/>
<protein>
    <recommendedName>
        <fullName evidence="4">Secreted protein</fullName>
    </recommendedName>
</protein>
<feature type="chain" id="PRO_5012589471" description="Secreted protein" evidence="1">
    <location>
        <begin position="17"/>
        <end position="74"/>
    </location>
</feature>
<dbReference type="RefSeq" id="XP_040703545.1">
    <property type="nucleotide sequence ID" value="XM_040846796.1"/>
</dbReference>
<dbReference type="VEuPathDB" id="FungiDB:ASPSYDRAFT_44126"/>
<evidence type="ECO:0000313" key="2">
    <source>
        <dbReference type="EMBL" id="OJJ59739.1"/>
    </source>
</evidence>
<organism evidence="2 3">
    <name type="scientific">Aspergillus sydowii CBS 593.65</name>
    <dbReference type="NCBI Taxonomy" id="1036612"/>
    <lineage>
        <taxon>Eukaryota</taxon>
        <taxon>Fungi</taxon>
        <taxon>Dikarya</taxon>
        <taxon>Ascomycota</taxon>
        <taxon>Pezizomycotina</taxon>
        <taxon>Eurotiomycetes</taxon>
        <taxon>Eurotiomycetidae</taxon>
        <taxon>Eurotiales</taxon>
        <taxon>Aspergillaceae</taxon>
        <taxon>Aspergillus</taxon>
        <taxon>Aspergillus subgen. Nidulantes</taxon>
    </lineage>
</organism>
<keyword evidence="3" id="KW-1185">Reference proteome</keyword>
<proteinExistence type="predicted"/>
<reference evidence="3" key="1">
    <citation type="journal article" date="2017" name="Genome Biol.">
        <title>Comparative genomics reveals high biological diversity and specific adaptations in the industrially and medically important fungal genus Aspergillus.</title>
        <authorList>
            <person name="de Vries R.P."/>
            <person name="Riley R."/>
            <person name="Wiebenga A."/>
            <person name="Aguilar-Osorio G."/>
            <person name="Amillis S."/>
            <person name="Uchima C.A."/>
            <person name="Anderluh G."/>
            <person name="Asadollahi M."/>
            <person name="Askin M."/>
            <person name="Barry K."/>
            <person name="Battaglia E."/>
            <person name="Bayram O."/>
            <person name="Benocci T."/>
            <person name="Braus-Stromeyer S.A."/>
            <person name="Caldana C."/>
            <person name="Canovas D."/>
            <person name="Cerqueira G.C."/>
            <person name="Chen F."/>
            <person name="Chen W."/>
            <person name="Choi C."/>
            <person name="Clum A."/>
            <person name="Dos Santos R.A."/>
            <person name="Damasio A.R."/>
            <person name="Diallinas G."/>
            <person name="Emri T."/>
            <person name="Fekete E."/>
            <person name="Flipphi M."/>
            <person name="Freyberg S."/>
            <person name="Gallo A."/>
            <person name="Gournas C."/>
            <person name="Habgood R."/>
            <person name="Hainaut M."/>
            <person name="Harispe M.L."/>
            <person name="Henrissat B."/>
            <person name="Hilden K.S."/>
            <person name="Hope R."/>
            <person name="Hossain A."/>
            <person name="Karabika E."/>
            <person name="Karaffa L."/>
            <person name="Karanyi Z."/>
            <person name="Krasevec N."/>
            <person name="Kuo A."/>
            <person name="Kusch H."/>
            <person name="LaButti K."/>
            <person name="Lagendijk E.L."/>
            <person name="Lapidus A."/>
            <person name="Levasseur A."/>
            <person name="Lindquist E."/>
            <person name="Lipzen A."/>
            <person name="Logrieco A.F."/>
            <person name="MacCabe A."/>
            <person name="Maekelae M.R."/>
            <person name="Malavazi I."/>
            <person name="Melin P."/>
            <person name="Meyer V."/>
            <person name="Mielnichuk N."/>
            <person name="Miskei M."/>
            <person name="Molnar A.P."/>
            <person name="Mule G."/>
            <person name="Ngan C.Y."/>
            <person name="Orejas M."/>
            <person name="Orosz E."/>
            <person name="Ouedraogo J.P."/>
            <person name="Overkamp K.M."/>
            <person name="Park H.-S."/>
            <person name="Perrone G."/>
            <person name="Piumi F."/>
            <person name="Punt P.J."/>
            <person name="Ram A.F."/>
            <person name="Ramon A."/>
            <person name="Rauscher S."/>
            <person name="Record E."/>
            <person name="Riano-Pachon D.M."/>
            <person name="Robert V."/>
            <person name="Roehrig J."/>
            <person name="Ruller R."/>
            <person name="Salamov A."/>
            <person name="Salih N.S."/>
            <person name="Samson R.A."/>
            <person name="Sandor E."/>
            <person name="Sanguinetti M."/>
            <person name="Schuetze T."/>
            <person name="Sepcic K."/>
            <person name="Shelest E."/>
            <person name="Sherlock G."/>
            <person name="Sophianopoulou V."/>
            <person name="Squina F.M."/>
            <person name="Sun H."/>
            <person name="Susca A."/>
            <person name="Todd R.B."/>
            <person name="Tsang A."/>
            <person name="Unkles S.E."/>
            <person name="van de Wiele N."/>
            <person name="van Rossen-Uffink D."/>
            <person name="Oliveira J.V."/>
            <person name="Vesth T.C."/>
            <person name="Visser J."/>
            <person name="Yu J.-H."/>
            <person name="Zhou M."/>
            <person name="Andersen M.R."/>
            <person name="Archer D.B."/>
            <person name="Baker S.E."/>
            <person name="Benoit I."/>
            <person name="Brakhage A.A."/>
            <person name="Braus G.H."/>
            <person name="Fischer R."/>
            <person name="Frisvad J.C."/>
            <person name="Goldman G.H."/>
            <person name="Houbraken J."/>
            <person name="Oakley B."/>
            <person name="Pocsi I."/>
            <person name="Scazzocchio C."/>
            <person name="Seiboth B."/>
            <person name="vanKuyk P.A."/>
            <person name="Wortman J."/>
            <person name="Dyer P.S."/>
            <person name="Grigoriev I.V."/>
        </authorList>
    </citation>
    <scope>NUCLEOTIDE SEQUENCE [LARGE SCALE GENOMIC DNA]</scope>
    <source>
        <strain evidence="3">CBS 593.65</strain>
    </source>
</reference>